<gene>
    <name evidence="3" type="ORF">Mgra_00000616</name>
</gene>
<accession>A0A8T0A3Q4</accession>
<organism evidence="3 4">
    <name type="scientific">Meloidogyne graminicola</name>
    <dbReference type="NCBI Taxonomy" id="189291"/>
    <lineage>
        <taxon>Eukaryota</taxon>
        <taxon>Metazoa</taxon>
        <taxon>Ecdysozoa</taxon>
        <taxon>Nematoda</taxon>
        <taxon>Chromadorea</taxon>
        <taxon>Rhabditida</taxon>
        <taxon>Tylenchina</taxon>
        <taxon>Tylenchomorpha</taxon>
        <taxon>Tylenchoidea</taxon>
        <taxon>Meloidogynidae</taxon>
        <taxon>Meloidogyninae</taxon>
        <taxon>Meloidogyne</taxon>
    </lineage>
</organism>
<keyword evidence="4" id="KW-1185">Reference proteome</keyword>
<comment type="caution">
    <text evidence="3">The sequence shown here is derived from an EMBL/GenBank/DDBJ whole genome shotgun (WGS) entry which is preliminary data.</text>
</comment>
<name>A0A8T0A3Q4_9BILA</name>
<feature type="region of interest" description="Disordered" evidence="1">
    <location>
        <begin position="159"/>
        <end position="199"/>
    </location>
</feature>
<feature type="chain" id="PRO_5035737752" evidence="2">
    <location>
        <begin position="19"/>
        <end position="199"/>
    </location>
</feature>
<feature type="signal peptide" evidence="2">
    <location>
        <begin position="1"/>
        <end position="18"/>
    </location>
</feature>
<dbReference type="AlphaFoldDB" id="A0A8T0A3Q4"/>
<feature type="compositionally biased region" description="Basic residues" evidence="1">
    <location>
        <begin position="178"/>
        <end position="189"/>
    </location>
</feature>
<protein>
    <submittedName>
        <fullName evidence="3">Uncharacterized protein</fullName>
    </submittedName>
</protein>
<proteinExistence type="predicted"/>
<sequence>MKILNLFLFFIQIALCYGVIVQLLPDPPLLPELAFYIPAIPEWTNNVMQQLIQLQLFYQSPQSFGIKTDQQIVNNISLNNPNETIITQNNKLLEGLVMLKEKLTIIENKFNLHGPETSQIFGGYDLETLRNLNIRMQNIIITQMLKISQYVNDILNQQNQEGQGQGGRGGRGREGRGRGGRGGRGRGSGRGRGQGGRGI</sequence>
<evidence type="ECO:0000313" key="3">
    <source>
        <dbReference type="EMBL" id="KAF7640172.1"/>
    </source>
</evidence>
<feature type="compositionally biased region" description="Gly residues" evidence="1">
    <location>
        <begin position="190"/>
        <end position="199"/>
    </location>
</feature>
<evidence type="ECO:0000256" key="1">
    <source>
        <dbReference type="SAM" id="MobiDB-lite"/>
    </source>
</evidence>
<evidence type="ECO:0000256" key="2">
    <source>
        <dbReference type="SAM" id="SignalP"/>
    </source>
</evidence>
<dbReference type="Proteomes" id="UP000605970">
    <property type="component" value="Unassembled WGS sequence"/>
</dbReference>
<evidence type="ECO:0000313" key="4">
    <source>
        <dbReference type="Proteomes" id="UP000605970"/>
    </source>
</evidence>
<keyword evidence="2" id="KW-0732">Signal</keyword>
<dbReference type="EMBL" id="JABEBT010000002">
    <property type="protein sequence ID" value="KAF7640172.1"/>
    <property type="molecule type" value="Genomic_DNA"/>
</dbReference>
<reference evidence="3" key="1">
    <citation type="journal article" date="2020" name="Ecol. Evol.">
        <title>Genome structure and content of the rice root-knot nematode (Meloidogyne graminicola).</title>
        <authorList>
            <person name="Phan N.T."/>
            <person name="Danchin E.G.J."/>
            <person name="Klopp C."/>
            <person name="Perfus-Barbeoch L."/>
            <person name="Kozlowski D.K."/>
            <person name="Koutsovoulos G.D."/>
            <person name="Lopez-Roques C."/>
            <person name="Bouchez O."/>
            <person name="Zahm M."/>
            <person name="Besnard G."/>
            <person name="Bellafiore S."/>
        </authorList>
    </citation>
    <scope>NUCLEOTIDE SEQUENCE</scope>
    <source>
        <strain evidence="3">VN-18</strain>
    </source>
</reference>